<keyword evidence="1" id="KW-0812">Transmembrane</keyword>
<feature type="transmembrane region" description="Helical" evidence="1">
    <location>
        <begin position="503"/>
        <end position="523"/>
    </location>
</feature>
<reference evidence="2" key="1">
    <citation type="submission" date="2020-11" db="EMBL/GenBank/DDBJ databases">
        <title>Kefir isolates.</title>
        <authorList>
            <person name="Marcisauskas S."/>
            <person name="Kim Y."/>
            <person name="Blasche S."/>
        </authorList>
    </citation>
    <scope>NUCLEOTIDE SEQUENCE</scope>
    <source>
        <strain evidence="2">Olga-1</strain>
    </source>
</reference>
<feature type="transmembrane region" description="Helical" evidence="1">
    <location>
        <begin position="110"/>
        <end position="137"/>
    </location>
</feature>
<evidence type="ECO:0000256" key="1">
    <source>
        <dbReference type="SAM" id="Phobius"/>
    </source>
</evidence>
<dbReference type="EMBL" id="PUHW01000056">
    <property type="protein sequence ID" value="KAG0689869.1"/>
    <property type="molecule type" value="Genomic_DNA"/>
</dbReference>
<name>A0A9P7BHD0_9ASCO</name>
<accession>A0A9P7BHD0</accession>
<dbReference type="Proteomes" id="UP000697127">
    <property type="component" value="Unassembled WGS sequence"/>
</dbReference>
<protein>
    <submittedName>
        <fullName evidence="2">Low-affinity Fe(2+) transport protein</fullName>
    </submittedName>
</protein>
<dbReference type="AlphaFoldDB" id="A0A9P7BHD0"/>
<feature type="transmembrane region" description="Helical" evidence="1">
    <location>
        <begin position="399"/>
        <end position="422"/>
    </location>
</feature>
<dbReference type="Pfam" id="PF04120">
    <property type="entry name" value="Iron_permease"/>
    <property type="match status" value="2"/>
</dbReference>
<feature type="transmembrane region" description="Helical" evidence="1">
    <location>
        <begin position="363"/>
        <end position="387"/>
    </location>
</feature>
<feature type="transmembrane region" description="Helical" evidence="1">
    <location>
        <begin position="252"/>
        <end position="270"/>
    </location>
</feature>
<proteinExistence type="predicted"/>
<gene>
    <name evidence="2" type="primary">FET4_2</name>
    <name evidence="2" type="ORF">C6P40_004279</name>
</gene>
<feature type="transmembrane region" description="Helical" evidence="1">
    <location>
        <begin position="290"/>
        <end position="309"/>
    </location>
</feature>
<comment type="caution">
    <text evidence="2">The sequence shown here is derived from an EMBL/GenBank/DDBJ whole genome shotgun (WGS) entry which is preliminary data.</text>
</comment>
<feature type="transmembrane region" description="Helical" evidence="1">
    <location>
        <begin position="478"/>
        <end position="497"/>
    </location>
</feature>
<dbReference type="GO" id="GO:0055085">
    <property type="term" value="P:transmembrane transport"/>
    <property type="evidence" value="ECO:0007669"/>
    <property type="project" value="InterPro"/>
</dbReference>
<sequence>MKEIFEKLWGGLKSVVIPQRKGDIQVKCVNAMNIYELYENKNDVNVLNNDTIVSIESTTSGKIEYQSNISKWLNKLSFKNAFFQREKQVIAEIDQLEGEEMIVSTLLDTLIGYAVNVTGSVYTFVFMLILLIGWIIWGGVTGAPDVWQIVMQDGQSIQTYVWDTFLMRQQMDDNEKFLIFIGKIKSRASTHKNLLKHIVNHDLTYNELNLSLEDDLNQNNFNIDEYIKFENKTLFEKACDIVSKIVGSLPAVVIYWSGIFVWIGCGDLLINNGTASEPDFQKFSNDWQMYINTATAIVLLFTSVFLENVRARTNGYIIKQMQLFNKFDSQLEYEERKLTGYYNEDNETIFVSRCPRDKIQTCISVYSVIVGNGLGLIISTCVFIIWFSIGNLMHWNSNWWLVIGTYTGLVGFIDGFVLREVYFSITNYEMKKFEELLAESRELLSLIGIEIDPYKPQRKKGLTVKISLWINLVCSNEYSVLFSVAVVIGLVIFASALLWSETAQLVCNTPTMIIEGFFLLILIQAQDWASEDRIGILTELARSRVLLKKYINQMQPRETVKQK</sequence>
<keyword evidence="1" id="KW-0472">Membrane</keyword>
<keyword evidence="1" id="KW-1133">Transmembrane helix</keyword>
<organism evidence="2 3">
    <name type="scientific">Pichia californica</name>
    <dbReference type="NCBI Taxonomy" id="460514"/>
    <lineage>
        <taxon>Eukaryota</taxon>
        <taxon>Fungi</taxon>
        <taxon>Dikarya</taxon>
        <taxon>Ascomycota</taxon>
        <taxon>Saccharomycotina</taxon>
        <taxon>Pichiomycetes</taxon>
        <taxon>Pichiales</taxon>
        <taxon>Pichiaceae</taxon>
        <taxon>Pichia</taxon>
    </lineage>
</organism>
<evidence type="ECO:0000313" key="2">
    <source>
        <dbReference type="EMBL" id="KAG0689869.1"/>
    </source>
</evidence>
<keyword evidence="3" id="KW-1185">Reference proteome</keyword>
<dbReference type="InterPro" id="IPR007251">
    <property type="entry name" value="Iron_permease_Fet4"/>
</dbReference>
<evidence type="ECO:0000313" key="3">
    <source>
        <dbReference type="Proteomes" id="UP000697127"/>
    </source>
</evidence>